<dbReference type="InterPro" id="IPR033742">
    <property type="entry name" value="IQSEC_PH"/>
</dbReference>
<accession>A0A7J7JZL4</accession>
<evidence type="ECO:0000256" key="3">
    <source>
        <dbReference type="ARBA" id="ARBA00022490"/>
    </source>
</evidence>
<comment type="subcellular location">
    <subcellularLocation>
        <location evidence="1">Cytoplasm</location>
    </subcellularLocation>
</comment>
<keyword evidence="8" id="KW-1185">Reference proteome</keyword>
<dbReference type="GO" id="GO:0005737">
    <property type="term" value="C:cytoplasm"/>
    <property type="evidence" value="ECO:0007669"/>
    <property type="project" value="UniProtKB-SubCell"/>
</dbReference>
<gene>
    <name evidence="7" type="ORF">EB796_010298</name>
</gene>
<sequence>MEQRYLANSAQAVAEFLVGRKGLSRQVIGDYLGNLQKSFNQDVLIWVIRSLKLVGLEIDQGLRQLVALFRFPGESQKIERIVERYSQWFCSCNPSYIKRFNSIDTIFLISFAIMMLNTDLHNPNIKPCNKMTLEGFLKNLRGVDGGKDIPQDILVNIYRRTLSKEFKTDPDHISQVRKVEQSLVGKVPQLISPPRRLVCYCRLYEIADPTKKEKLGLHQREVFLFNDMLIITKIFAKKKDDMTYSFRRSISLNGLVVQSFTTEHYKFGVKLISSQSQTPLICFNARNSHDREKFVDDLIETVTEVKEYRSIQLGTEPKKRSLAERSRMSKDSGVGDLDLSHYGVADAAHTQQLHVRGPAEESRSASLTELQADKGLSKSHSNRSVDSCVMSRNLYHV</sequence>
<dbReference type="PANTHER" id="PTHR10663">
    <property type="entry name" value="GUANYL-NUCLEOTIDE EXCHANGE FACTOR"/>
    <property type="match status" value="1"/>
</dbReference>
<evidence type="ECO:0000256" key="4">
    <source>
        <dbReference type="ARBA" id="ARBA00022553"/>
    </source>
</evidence>
<dbReference type="Proteomes" id="UP000593567">
    <property type="component" value="Unassembled WGS sequence"/>
</dbReference>
<evidence type="ECO:0000256" key="1">
    <source>
        <dbReference type="ARBA" id="ARBA00004496"/>
    </source>
</evidence>
<dbReference type="SMART" id="SM00233">
    <property type="entry name" value="PH"/>
    <property type="match status" value="1"/>
</dbReference>
<dbReference type="Gene3D" id="1.10.220.20">
    <property type="match status" value="1"/>
</dbReference>
<dbReference type="PANTHER" id="PTHR10663:SF342">
    <property type="entry name" value="FI21420P1"/>
    <property type="match status" value="1"/>
</dbReference>
<reference evidence="7" key="1">
    <citation type="submission" date="2020-06" db="EMBL/GenBank/DDBJ databases">
        <title>Draft genome of Bugula neritina, a colonial animal packing powerful symbionts and potential medicines.</title>
        <authorList>
            <person name="Rayko M."/>
        </authorList>
    </citation>
    <scope>NUCLEOTIDE SEQUENCE [LARGE SCALE GENOMIC DNA]</scope>
    <source>
        <strain evidence="7">Kwan_BN1</strain>
    </source>
</reference>
<keyword evidence="3" id="KW-0963">Cytoplasm</keyword>
<evidence type="ECO:0000259" key="6">
    <source>
        <dbReference type="PROSITE" id="PS50190"/>
    </source>
</evidence>
<protein>
    <submittedName>
        <fullName evidence="7">Siz</fullName>
    </submittedName>
</protein>
<keyword evidence="4" id="KW-0597">Phosphoprotein</keyword>
<dbReference type="Pfam" id="PF16453">
    <property type="entry name" value="IQ_SEC7_PH"/>
    <property type="match status" value="1"/>
</dbReference>
<proteinExistence type="inferred from homology"/>
<dbReference type="AlphaFoldDB" id="A0A7J7JZL4"/>
<dbReference type="InterPro" id="IPR035999">
    <property type="entry name" value="Sec7_dom_sf"/>
</dbReference>
<dbReference type="InterPro" id="IPR011993">
    <property type="entry name" value="PH-like_dom_sf"/>
</dbReference>
<evidence type="ECO:0000256" key="2">
    <source>
        <dbReference type="ARBA" id="ARBA00006248"/>
    </source>
</evidence>
<dbReference type="Gene3D" id="2.30.29.30">
    <property type="entry name" value="Pleckstrin-homology domain (PH domain)/Phosphotyrosine-binding domain (PTB)"/>
    <property type="match status" value="1"/>
</dbReference>
<dbReference type="FunFam" id="1.10.1000.11:FF:000002">
    <property type="entry name" value="Cytohesin 1"/>
    <property type="match status" value="1"/>
</dbReference>
<evidence type="ECO:0000313" key="8">
    <source>
        <dbReference type="Proteomes" id="UP000593567"/>
    </source>
</evidence>
<comment type="caution">
    <text evidence="7">The sequence shown here is derived from an EMBL/GenBank/DDBJ whole genome shotgun (WGS) entry which is preliminary data.</text>
</comment>
<dbReference type="GO" id="GO:0030036">
    <property type="term" value="P:actin cytoskeleton organization"/>
    <property type="evidence" value="ECO:0007669"/>
    <property type="project" value="TreeGrafter"/>
</dbReference>
<dbReference type="CDD" id="cd13318">
    <property type="entry name" value="PH_IQSEC"/>
    <property type="match status" value="1"/>
</dbReference>
<dbReference type="GO" id="GO:0005085">
    <property type="term" value="F:guanyl-nucleotide exchange factor activity"/>
    <property type="evidence" value="ECO:0007669"/>
    <property type="project" value="InterPro"/>
</dbReference>
<comment type="similarity">
    <text evidence="2">Belongs to the BRAG family.</text>
</comment>
<dbReference type="SUPFAM" id="SSF50729">
    <property type="entry name" value="PH domain-like"/>
    <property type="match status" value="1"/>
</dbReference>
<feature type="domain" description="SEC7" evidence="6">
    <location>
        <begin position="1"/>
        <end position="164"/>
    </location>
</feature>
<name>A0A7J7JZL4_BUGNE</name>
<dbReference type="InterPro" id="IPR023394">
    <property type="entry name" value="Sec7_C_sf"/>
</dbReference>
<organism evidence="7 8">
    <name type="scientific">Bugula neritina</name>
    <name type="common">Brown bryozoan</name>
    <name type="synonym">Sertularia neritina</name>
    <dbReference type="NCBI Taxonomy" id="10212"/>
    <lineage>
        <taxon>Eukaryota</taxon>
        <taxon>Metazoa</taxon>
        <taxon>Spiralia</taxon>
        <taxon>Lophotrochozoa</taxon>
        <taxon>Bryozoa</taxon>
        <taxon>Gymnolaemata</taxon>
        <taxon>Cheilostomatida</taxon>
        <taxon>Flustrina</taxon>
        <taxon>Buguloidea</taxon>
        <taxon>Bugulidae</taxon>
        <taxon>Bugula</taxon>
    </lineage>
</organism>
<evidence type="ECO:0000313" key="7">
    <source>
        <dbReference type="EMBL" id="KAF6031383.1"/>
    </source>
</evidence>
<keyword evidence="5" id="KW-0175">Coiled coil</keyword>
<dbReference type="CDD" id="cd00171">
    <property type="entry name" value="Sec7"/>
    <property type="match status" value="1"/>
</dbReference>
<dbReference type="OrthoDB" id="430364at2759"/>
<dbReference type="PROSITE" id="PS50190">
    <property type="entry name" value="SEC7"/>
    <property type="match status" value="1"/>
</dbReference>
<dbReference type="GO" id="GO:0032012">
    <property type="term" value="P:regulation of ARF protein signal transduction"/>
    <property type="evidence" value="ECO:0007669"/>
    <property type="project" value="InterPro"/>
</dbReference>
<dbReference type="SMART" id="SM00222">
    <property type="entry name" value="Sec7"/>
    <property type="match status" value="1"/>
</dbReference>
<dbReference type="EMBL" id="VXIV02001607">
    <property type="protein sequence ID" value="KAF6031383.1"/>
    <property type="molecule type" value="Genomic_DNA"/>
</dbReference>
<dbReference type="SUPFAM" id="SSF48425">
    <property type="entry name" value="Sec7 domain"/>
    <property type="match status" value="1"/>
</dbReference>
<dbReference type="Gene3D" id="1.10.1000.11">
    <property type="entry name" value="Arf Nucleotide-binding Site Opener,domain 2"/>
    <property type="match status" value="1"/>
</dbReference>
<dbReference type="Pfam" id="PF01369">
    <property type="entry name" value="Sec7"/>
    <property type="match status" value="1"/>
</dbReference>
<dbReference type="InterPro" id="IPR001849">
    <property type="entry name" value="PH_domain"/>
</dbReference>
<evidence type="ECO:0000256" key="5">
    <source>
        <dbReference type="ARBA" id="ARBA00023054"/>
    </source>
</evidence>
<dbReference type="InterPro" id="IPR000904">
    <property type="entry name" value="Sec7_dom"/>
</dbReference>